<proteinExistence type="predicted"/>
<evidence type="ECO:0000313" key="2">
    <source>
        <dbReference type="Proteomes" id="UP001230005"/>
    </source>
</evidence>
<organism evidence="1 2">
    <name type="scientific">Evansella vedderi</name>
    <dbReference type="NCBI Taxonomy" id="38282"/>
    <lineage>
        <taxon>Bacteria</taxon>
        <taxon>Bacillati</taxon>
        <taxon>Bacillota</taxon>
        <taxon>Bacilli</taxon>
        <taxon>Bacillales</taxon>
        <taxon>Bacillaceae</taxon>
        <taxon>Evansella</taxon>
    </lineage>
</organism>
<dbReference type="Proteomes" id="UP001230005">
    <property type="component" value="Unassembled WGS sequence"/>
</dbReference>
<dbReference type="EMBL" id="JAUSUG010000011">
    <property type="protein sequence ID" value="MDQ0255534.1"/>
    <property type="molecule type" value="Genomic_DNA"/>
</dbReference>
<keyword evidence="2" id="KW-1185">Reference proteome</keyword>
<comment type="caution">
    <text evidence="1">The sequence shown here is derived from an EMBL/GenBank/DDBJ whole genome shotgun (WGS) entry which is preliminary data.</text>
</comment>
<protein>
    <submittedName>
        <fullName evidence="1">Uncharacterized protein</fullName>
    </submittedName>
</protein>
<gene>
    <name evidence="1" type="ORF">J2S74_002916</name>
</gene>
<reference evidence="1 2" key="1">
    <citation type="submission" date="2023-07" db="EMBL/GenBank/DDBJ databases">
        <title>Genomic Encyclopedia of Type Strains, Phase IV (KMG-IV): sequencing the most valuable type-strain genomes for metagenomic binning, comparative biology and taxonomic classification.</title>
        <authorList>
            <person name="Goeker M."/>
        </authorList>
    </citation>
    <scope>NUCLEOTIDE SEQUENCE [LARGE SCALE GENOMIC DNA]</scope>
    <source>
        <strain evidence="1 2">DSM 9768</strain>
    </source>
</reference>
<sequence>MKINREVGYNEPKLLKVEGKGKTRDFILGHYIELIEHSGYNLTIDEISNYLRCSYNWVAENMMNEIWHIRVNSRVGEMAVKELDSDNPTRDFFYKRVLFNRDDFYRYMKENAWYIQSSKCFLISDFAKYEWSELIKELEEHKNFNEVSKLMQRAVEALIPRYFTNKPIKKKLKTIPEKLWSQKDFFENGSFQYKPQFYRFVETRGLGKIILGNFVRYDQKELEEQCLCSMPITLYENLYPNAAKTLLKQAKELLKT</sequence>
<evidence type="ECO:0000313" key="1">
    <source>
        <dbReference type="EMBL" id="MDQ0255534.1"/>
    </source>
</evidence>
<accession>A0ABT9ZXE2</accession>
<name>A0ABT9ZXE2_9BACI</name>
<dbReference type="RefSeq" id="WP_307326474.1">
    <property type="nucleotide sequence ID" value="NZ_JAUSUG010000011.1"/>
</dbReference>